<reference evidence="10 11" key="1">
    <citation type="submission" date="2025-04" db="UniProtKB">
        <authorList>
            <consortium name="RefSeq"/>
        </authorList>
    </citation>
    <scope>IDENTIFICATION</scope>
</reference>
<dbReference type="GeneID" id="102368861"/>
<name>A0A3Q0GER1_ALLSI</name>
<dbReference type="InterPro" id="IPR013783">
    <property type="entry name" value="Ig-like_fold"/>
</dbReference>
<dbReference type="PANTHER" id="PTHR24100">
    <property type="entry name" value="BUTYROPHILIN"/>
    <property type="match status" value="1"/>
</dbReference>
<keyword evidence="2 7" id="KW-0732">Signal</keyword>
<evidence type="ECO:0000256" key="7">
    <source>
        <dbReference type="SAM" id="SignalP"/>
    </source>
</evidence>
<dbReference type="InterPro" id="IPR050504">
    <property type="entry name" value="IgSF_BTN/MOG"/>
</dbReference>
<keyword evidence="4" id="KW-1015">Disulfide bond</keyword>
<evidence type="ECO:0000259" key="8">
    <source>
        <dbReference type="PROSITE" id="PS50835"/>
    </source>
</evidence>
<dbReference type="STRING" id="38654.A0A3Q0GER1"/>
<dbReference type="GO" id="GO:0009897">
    <property type="term" value="C:external side of plasma membrane"/>
    <property type="evidence" value="ECO:0007669"/>
    <property type="project" value="TreeGrafter"/>
</dbReference>
<dbReference type="RefSeq" id="XP_025058094.1">
    <property type="nucleotide sequence ID" value="XM_025202309.1"/>
</dbReference>
<dbReference type="GO" id="GO:0005102">
    <property type="term" value="F:signaling receptor binding"/>
    <property type="evidence" value="ECO:0007669"/>
    <property type="project" value="TreeGrafter"/>
</dbReference>
<sequence length="166" mass="18361">MSVRAVLAVTVISCLPALRGSTMILADAGTDVLLPCNVQHQGGFNLLDVTINWERPDTIVCSFYHGSRQLEHQDERFRGRTQLFPNKFSKGNASLLLQRVNLADTGNYSCNAVLWANTQLTVHTMFLQVTAQMQTLSRGALSTEKPKVPMASASNESPLHMIYQLL</sequence>
<evidence type="ECO:0000256" key="1">
    <source>
        <dbReference type="ARBA" id="ARBA00004370"/>
    </source>
</evidence>
<dbReference type="SUPFAM" id="SSF48726">
    <property type="entry name" value="Immunoglobulin"/>
    <property type="match status" value="1"/>
</dbReference>
<dbReference type="GO" id="GO:0050852">
    <property type="term" value="P:T cell receptor signaling pathway"/>
    <property type="evidence" value="ECO:0007669"/>
    <property type="project" value="TreeGrafter"/>
</dbReference>
<dbReference type="Gene3D" id="2.60.40.10">
    <property type="entry name" value="Immunoglobulins"/>
    <property type="match status" value="1"/>
</dbReference>
<dbReference type="Proteomes" id="UP000189705">
    <property type="component" value="Unplaced"/>
</dbReference>
<dbReference type="InterPro" id="IPR003599">
    <property type="entry name" value="Ig_sub"/>
</dbReference>
<feature type="chain" id="PRO_5044597763" evidence="7">
    <location>
        <begin position="21"/>
        <end position="166"/>
    </location>
</feature>
<keyword evidence="9" id="KW-1185">Reference proteome</keyword>
<keyword evidence="6" id="KW-0393">Immunoglobulin domain</keyword>
<accession>A0A3Q0GER1</accession>
<dbReference type="SMART" id="SM00409">
    <property type="entry name" value="IG"/>
    <property type="match status" value="1"/>
</dbReference>
<evidence type="ECO:0000256" key="6">
    <source>
        <dbReference type="ARBA" id="ARBA00023319"/>
    </source>
</evidence>
<keyword evidence="3" id="KW-0472">Membrane</keyword>
<dbReference type="KEGG" id="asn:102368861"/>
<dbReference type="GO" id="GO:0050863">
    <property type="term" value="P:regulation of T cell activation"/>
    <property type="evidence" value="ECO:0007669"/>
    <property type="project" value="UniProtKB-ARBA"/>
</dbReference>
<evidence type="ECO:0000313" key="9">
    <source>
        <dbReference type="Proteomes" id="UP000189705"/>
    </source>
</evidence>
<keyword evidence="5" id="KW-0325">Glycoprotein</keyword>
<dbReference type="InterPro" id="IPR007110">
    <property type="entry name" value="Ig-like_dom"/>
</dbReference>
<evidence type="ECO:0000256" key="4">
    <source>
        <dbReference type="ARBA" id="ARBA00023157"/>
    </source>
</evidence>
<evidence type="ECO:0000256" key="3">
    <source>
        <dbReference type="ARBA" id="ARBA00023136"/>
    </source>
</evidence>
<dbReference type="FunFam" id="2.60.40.10:FF:000142">
    <property type="entry name" value="V-set domain-containing T-cell activation inhibitor 1"/>
    <property type="match status" value="1"/>
</dbReference>
<dbReference type="InterPro" id="IPR036179">
    <property type="entry name" value="Ig-like_dom_sf"/>
</dbReference>
<proteinExistence type="predicted"/>
<feature type="domain" description="Ig-like" evidence="8">
    <location>
        <begin position="16"/>
        <end position="121"/>
    </location>
</feature>
<dbReference type="Pfam" id="PF07686">
    <property type="entry name" value="V-set"/>
    <property type="match status" value="1"/>
</dbReference>
<evidence type="ECO:0000313" key="11">
    <source>
        <dbReference type="RefSeq" id="XP_025058094.1"/>
    </source>
</evidence>
<organism evidence="9 11">
    <name type="scientific">Alligator sinensis</name>
    <name type="common">Chinese alligator</name>
    <dbReference type="NCBI Taxonomy" id="38654"/>
    <lineage>
        <taxon>Eukaryota</taxon>
        <taxon>Metazoa</taxon>
        <taxon>Chordata</taxon>
        <taxon>Craniata</taxon>
        <taxon>Vertebrata</taxon>
        <taxon>Euteleostomi</taxon>
        <taxon>Archelosauria</taxon>
        <taxon>Archosauria</taxon>
        <taxon>Crocodylia</taxon>
        <taxon>Alligatoridae</taxon>
        <taxon>Alligatorinae</taxon>
        <taxon>Alligator</taxon>
    </lineage>
</organism>
<dbReference type="GO" id="GO:1903037">
    <property type="term" value="P:regulation of leukocyte cell-cell adhesion"/>
    <property type="evidence" value="ECO:0007669"/>
    <property type="project" value="UniProtKB-ARBA"/>
</dbReference>
<dbReference type="PROSITE" id="PS50835">
    <property type="entry name" value="IG_LIKE"/>
    <property type="match status" value="1"/>
</dbReference>
<dbReference type="RefSeq" id="XP_025058093.1">
    <property type="nucleotide sequence ID" value="XM_025202308.1"/>
</dbReference>
<feature type="signal peptide" evidence="7">
    <location>
        <begin position="1"/>
        <end position="20"/>
    </location>
</feature>
<dbReference type="AlphaFoldDB" id="A0A3Q0GER1"/>
<dbReference type="InterPro" id="IPR013106">
    <property type="entry name" value="Ig_V-set"/>
</dbReference>
<evidence type="ECO:0000256" key="5">
    <source>
        <dbReference type="ARBA" id="ARBA00023180"/>
    </source>
</evidence>
<evidence type="ECO:0000256" key="2">
    <source>
        <dbReference type="ARBA" id="ARBA00022729"/>
    </source>
</evidence>
<dbReference type="GO" id="GO:0001817">
    <property type="term" value="P:regulation of cytokine production"/>
    <property type="evidence" value="ECO:0007669"/>
    <property type="project" value="TreeGrafter"/>
</dbReference>
<gene>
    <name evidence="10 11" type="primary">LOC102368861</name>
</gene>
<comment type="subcellular location">
    <subcellularLocation>
        <location evidence="1">Membrane</location>
    </subcellularLocation>
</comment>
<evidence type="ECO:0000313" key="10">
    <source>
        <dbReference type="RefSeq" id="XP_025058093.1"/>
    </source>
</evidence>
<protein>
    <submittedName>
        <fullName evidence="10 11">CD276 antigen-like isoform X1</fullName>
    </submittedName>
</protein>